<sequence length="215" mass="23583">MTRHAPALVQIEGHESSWTIQRGNLRCNVVGLKDGGTCLYSPVEKTSKVVGEAAPIRFLLAPNHYHNKAVLEHIEAFPQAEPVCSDKARPRLEKITGTTFGSLTELANALPDHVTILEPDGLKTGEVWFRLQGDDGVTWIVTDAFCGVSEKKAPETTLGFLKTFPKYGLADKKVFSAWVQKQLKAETPNMIVPCHGGIVRGTDLKIDILALLEQL</sequence>
<accession>A0ABY8F512</accession>
<dbReference type="EMBL" id="CP120863">
    <property type="protein sequence ID" value="WFE90451.1"/>
    <property type="molecule type" value="Genomic_DNA"/>
</dbReference>
<name>A0ABY8F512_9HYPH</name>
<evidence type="ECO:0000313" key="2">
    <source>
        <dbReference type="Proteomes" id="UP001209803"/>
    </source>
</evidence>
<dbReference type="RefSeq" id="WP_265679714.1">
    <property type="nucleotide sequence ID" value="NZ_CP120863.1"/>
</dbReference>
<evidence type="ECO:0008006" key="3">
    <source>
        <dbReference type="Google" id="ProtNLM"/>
    </source>
</evidence>
<dbReference type="Proteomes" id="UP001209803">
    <property type="component" value="Chromosome"/>
</dbReference>
<organism evidence="1 2">
    <name type="scientific">Roseibium porphyridii</name>
    <dbReference type="NCBI Taxonomy" id="2866279"/>
    <lineage>
        <taxon>Bacteria</taxon>
        <taxon>Pseudomonadati</taxon>
        <taxon>Pseudomonadota</taxon>
        <taxon>Alphaproteobacteria</taxon>
        <taxon>Hyphomicrobiales</taxon>
        <taxon>Stappiaceae</taxon>
        <taxon>Roseibium</taxon>
    </lineage>
</organism>
<protein>
    <recommendedName>
        <fullName evidence="3">MBL fold metallo-hydrolase</fullName>
    </recommendedName>
</protein>
<evidence type="ECO:0000313" key="1">
    <source>
        <dbReference type="EMBL" id="WFE90451.1"/>
    </source>
</evidence>
<proteinExistence type="predicted"/>
<reference evidence="1 2" key="1">
    <citation type="submission" date="2023-03" db="EMBL/GenBank/DDBJ databases">
        <title>Roseibium porphyridii sp. nov. and Roseibium rhodosorbium sp. nov. isolated from marine algae, Porphyridium cruentum and Rhodosorus marinus, respectively.</title>
        <authorList>
            <person name="Lee M.W."/>
            <person name="Choi B.J."/>
            <person name="Lee J.K."/>
            <person name="Choi D.G."/>
            <person name="Baek J.H."/>
            <person name="Bayburt H."/>
            <person name="Kim J.M."/>
            <person name="Han D.M."/>
            <person name="Kim K.H."/>
            <person name="Jeon C.O."/>
        </authorList>
    </citation>
    <scope>NUCLEOTIDE SEQUENCE [LARGE SCALE GENOMIC DNA]</scope>
    <source>
        <strain evidence="1 2">KMA01</strain>
    </source>
</reference>
<gene>
    <name evidence="1" type="ORF">K1718_03615</name>
</gene>
<keyword evidence="2" id="KW-1185">Reference proteome</keyword>